<dbReference type="AlphaFoldDB" id="A0A1I0WAJ6"/>
<dbReference type="GO" id="GO:0055085">
    <property type="term" value="P:transmembrane transport"/>
    <property type="evidence" value="ECO:0007669"/>
    <property type="project" value="InterPro"/>
</dbReference>
<evidence type="ECO:0000256" key="3">
    <source>
        <dbReference type="ARBA" id="ARBA00022475"/>
    </source>
</evidence>
<dbReference type="InterPro" id="IPR045621">
    <property type="entry name" value="BPD_transp_1_N"/>
</dbReference>
<dbReference type="InterPro" id="IPR000515">
    <property type="entry name" value="MetI-like"/>
</dbReference>
<evidence type="ECO:0000256" key="1">
    <source>
        <dbReference type="ARBA" id="ARBA00004651"/>
    </source>
</evidence>
<dbReference type="Gene3D" id="1.10.3720.10">
    <property type="entry name" value="MetI-like"/>
    <property type="match status" value="1"/>
</dbReference>
<comment type="similarity">
    <text evidence="7">Belongs to the binding-protein-dependent transport system permease family.</text>
</comment>
<gene>
    <name evidence="9" type="ORF">SAMN04488528_1004153</name>
</gene>
<keyword evidence="2 7" id="KW-0813">Transport</keyword>
<evidence type="ECO:0000256" key="6">
    <source>
        <dbReference type="ARBA" id="ARBA00023136"/>
    </source>
</evidence>
<evidence type="ECO:0000256" key="2">
    <source>
        <dbReference type="ARBA" id="ARBA00022448"/>
    </source>
</evidence>
<evidence type="ECO:0000313" key="9">
    <source>
        <dbReference type="EMBL" id="SFA85230.1"/>
    </source>
</evidence>
<dbReference type="Pfam" id="PF00528">
    <property type="entry name" value="BPD_transp_1"/>
    <property type="match status" value="1"/>
</dbReference>
<protein>
    <submittedName>
        <fullName evidence="9">Peptide/nickel transport system permease protein</fullName>
    </submittedName>
</protein>
<proteinExistence type="inferred from homology"/>
<name>A0A1I0WAJ6_9CLOT</name>
<evidence type="ECO:0000313" key="10">
    <source>
        <dbReference type="Proteomes" id="UP000198619"/>
    </source>
</evidence>
<feature type="transmembrane region" description="Helical" evidence="7">
    <location>
        <begin position="237"/>
        <end position="259"/>
    </location>
</feature>
<dbReference type="PANTHER" id="PTHR43163:SF6">
    <property type="entry name" value="DIPEPTIDE TRANSPORT SYSTEM PERMEASE PROTEIN DPPB-RELATED"/>
    <property type="match status" value="1"/>
</dbReference>
<dbReference type="Pfam" id="PF19300">
    <property type="entry name" value="BPD_transp_1_N"/>
    <property type="match status" value="1"/>
</dbReference>
<reference evidence="9 10" key="1">
    <citation type="submission" date="2016-10" db="EMBL/GenBank/DDBJ databases">
        <authorList>
            <person name="de Groot N.N."/>
        </authorList>
    </citation>
    <scope>NUCLEOTIDE SEQUENCE [LARGE SCALE GENOMIC DNA]</scope>
    <source>
        <strain evidence="9 10">DSM 12271</strain>
    </source>
</reference>
<keyword evidence="4 7" id="KW-0812">Transmembrane</keyword>
<dbReference type="InterPro" id="IPR035906">
    <property type="entry name" value="MetI-like_sf"/>
</dbReference>
<dbReference type="STRING" id="84698.SAMN04488528_1004153"/>
<keyword evidence="10" id="KW-1185">Reference proteome</keyword>
<organism evidence="9 10">
    <name type="scientific">Clostridium frigidicarnis</name>
    <dbReference type="NCBI Taxonomy" id="84698"/>
    <lineage>
        <taxon>Bacteria</taxon>
        <taxon>Bacillati</taxon>
        <taxon>Bacillota</taxon>
        <taxon>Clostridia</taxon>
        <taxon>Eubacteriales</taxon>
        <taxon>Clostridiaceae</taxon>
        <taxon>Clostridium</taxon>
    </lineage>
</organism>
<feature type="transmembrane region" description="Helical" evidence="7">
    <location>
        <begin position="99"/>
        <end position="123"/>
    </location>
</feature>
<dbReference type="GO" id="GO:0005886">
    <property type="term" value="C:plasma membrane"/>
    <property type="evidence" value="ECO:0007669"/>
    <property type="project" value="UniProtKB-SubCell"/>
</dbReference>
<evidence type="ECO:0000256" key="5">
    <source>
        <dbReference type="ARBA" id="ARBA00022989"/>
    </source>
</evidence>
<dbReference type="EMBL" id="FOKI01000004">
    <property type="protein sequence ID" value="SFA85230.1"/>
    <property type="molecule type" value="Genomic_DNA"/>
</dbReference>
<keyword evidence="5 7" id="KW-1133">Transmembrane helix</keyword>
<sequence>MARYILKRILQTIPMLIVISIISFTIMRMAPGDPAQSYIRPDMKYEEIKRIKENLGLNRPLYIQYGAWLSQILKGDLGYSLINFRPVYEQIGERIPATLLLMGISLIISLILGVVLGLISAFYHDKIIDKVISVVTYIGISIPSFWFAMVLIVIFSVQLRLLPSVGMHTVGVEDSILDVLKHTIMPAMVLSYGNMSIISRYIRSNTIIQMNEDYVRTAKGKGLSTKVIFTKHILKNALLPVITMLGMSLPDLVTGAFITETVFGWPGMGRLGVQAVFSFDYPLIMAITMVSSLLLIIGNLLSDILCGVVDPRIKVVS</sequence>
<evidence type="ECO:0000259" key="8">
    <source>
        <dbReference type="PROSITE" id="PS50928"/>
    </source>
</evidence>
<dbReference type="Proteomes" id="UP000198619">
    <property type="component" value="Unassembled WGS sequence"/>
</dbReference>
<dbReference type="RefSeq" id="WP_090039003.1">
    <property type="nucleotide sequence ID" value="NZ_FOKI01000004.1"/>
</dbReference>
<evidence type="ECO:0000256" key="7">
    <source>
        <dbReference type="RuleBase" id="RU363032"/>
    </source>
</evidence>
<feature type="transmembrane region" description="Helical" evidence="7">
    <location>
        <begin position="12"/>
        <end position="30"/>
    </location>
</feature>
<dbReference type="OrthoDB" id="9773221at2"/>
<dbReference type="CDD" id="cd06261">
    <property type="entry name" value="TM_PBP2"/>
    <property type="match status" value="1"/>
</dbReference>
<comment type="subcellular location">
    <subcellularLocation>
        <location evidence="1 7">Cell membrane</location>
        <topology evidence="1 7">Multi-pass membrane protein</topology>
    </subcellularLocation>
</comment>
<feature type="transmembrane region" description="Helical" evidence="7">
    <location>
        <begin position="135"/>
        <end position="159"/>
    </location>
</feature>
<evidence type="ECO:0000256" key="4">
    <source>
        <dbReference type="ARBA" id="ARBA00022692"/>
    </source>
</evidence>
<feature type="domain" description="ABC transmembrane type-1" evidence="8">
    <location>
        <begin position="95"/>
        <end position="302"/>
    </location>
</feature>
<dbReference type="SUPFAM" id="SSF161098">
    <property type="entry name" value="MetI-like"/>
    <property type="match status" value="1"/>
</dbReference>
<keyword evidence="6 7" id="KW-0472">Membrane</keyword>
<keyword evidence="3" id="KW-1003">Cell membrane</keyword>
<feature type="transmembrane region" description="Helical" evidence="7">
    <location>
        <begin position="179"/>
        <end position="202"/>
    </location>
</feature>
<dbReference type="PROSITE" id="PS50928">
    <property type="entry name" value="ABC_TM1"/>
    <property type="match status" value="1"/>
</dbReference>
<accession>A0A1I0WAJ6</accession>
<feature type="transmembrane region" description="Helical" evidence="7">
    <location>
        <begin position="279"/>
        <end position="302"/>
    </location>
</feature>
<dbReference type="PANTHER" id="PTHR43163">
    <property type="entry name" value="DIPEPTIDE TRANSPORT SYSTEM PERMEASE PROTEIN DPPB-RELATED"/>
    <property type="match status" value="1"/>
</dbReference>